<dbReference type="InterPro" id="IPR050585">
    <property type="entry name" value="Xaa-Pro_dipeptidyl-ppase/CocE"/>
</dbReference>
<dbReference type="Gene3D" id="3.40.50.1820">
    <property type="entry name" value="alpha/beta hydrolase"/>
    <property type="match status" value="1"/>
</dbReference>
<comment type="caution">
    <text evidence="3">The sequence shown here is derived from an EMBL/GenBank/DDBJ whole genome shotgun (WGS) entry which is preliminary data.</text>
</comment>
<organism evidence="3 4">
    <name type="scientific">Actinomadura fibrosa</name>
    <dbReference type="NCBI Taxonomy" id="111802"/>
    <lineage>
        <taxon>Bacteria</taxon>
        <taxon>Bacillati</taxon>
        <taxon>Actinomycetota</taxon>
        <taxon>Actinomycetes</taxon>
        <taxon>Streptosporangiales</taxon>
        <taxon>Thermomonosporaceae</taxon>
        <taxon>Actinomadura</taxon>
    </lineage>
</organism>
<dbReference type="InterPro" id="IPR029058">
    <property type="entry name" value="AB_hydrolase_fold"/>
</dbReference>
<dbReference type="Pfam" id="PF02129">
    <property type="entry name" value="Peptidase_S15"/>
    <property type="match status" value="1"/>
</dbReference>
<gene>
    <name evidence="3" type="ORF">ACFQZM_22325</name>
</gene>
<dbReference type="NCBIfam" id="TIGR00976">
    <property type="entry name" value="CocE_NonD"/>
    <property type="match status" value="1"/>
</dbReference>
<dbReference type="SUPFAM" id="SSF49785">
    <property type="entry name" value="Galactose-binding domain-like"/>
    <property type="match status" value="1"/>
</dbReference>
<dbReference type="PANTHER" id="PTHR43056:SF10">
    <property type="entry name" value="COCE_NOND FAMILY, PUTATIVE (AFU_ORTHOLOGUE AFUA_7G00600)-RELATED"/>
    <property type="match status" value="1"/>
</dbReference>
<evidence type="ECO:0000256" key="1">
    <source>
        <dbReference type="ARBA" id="ARBA00022801"/>
    </source>
</evidence>
<dbReference type="SMART" id="SM00939">
    <property type="entry name" value="PepX_C"/>
    <property type="match status" value="1"/>
</dbReference>
<evidence type="ECO:0000313" key="3">
    <source>
        <dbReference type="EMBL" id="MFD0687252.1"/>
    </source>
</evidence>
<evidence type="ECO:0000259" key="2">
    <source>
        <dbReference type="SMART" id="SM00939"/>
    </source>
</evidence>
<keyword evidence="1 3" id="KW-0378">Hydrolase</keyword>
<proteinExistence type="predicted"/>
<dbReference type="SUPFAM" id="SSF53474">
    <property type="entry name" value="alpha/beta-Hydrolases"/>
    <property type="match status" value="1"/>
</dbReference>
<dbReference type="Gene3D" id="1.10.3020.10">
    <property type="entry name" value="alpha-amino acid ester hydrolase ( Helical cap domain)"/>
    <property type="match status" value="1"/>
</dbReference>
<dbReference type="GO" id="GO:0016787">
    <property type="term" value="F:hydrolase activity"/>
    <property type="evidence" value="ECO:0007669"/>
    <property type="project" value="UniProtKB-KW"/>
</dbReference>
<accession>A0ABW2XN72</accession>
<dbReference type="InterPro" id="IPR000383">
    <property type="entry name" value="Xaa-Pro-like_dom"/>
</dbReference>
<sequence>MLSINRIGPAAVPRDAARFMVPMRDGVRLAADAYLADPAAPNAVVLVRLPYDKDGAYCFMPEIGRYFLARGYNVVVQDVRGKFRSEGATEFAVHEADDGRDTIQWITERPWCDGNVVMWGDSYYGYTAIAAAIGGHPALRAIAPRVTGSQLSTVLEYGDGTRDVEPTAHKAYCSTHYVDRDRYEWEIDWSRRPLRAAFEEFFERLGRRSANFDAEFDGGARFVPPPLKALVESRPVPALYTIGWFDNCAIWSWHDVRALSRDPGWAARLFLRLEAIDHENYWLGHSPVAPRDDHAADPDALRRLLPRYLDPAVEFFDAVLGRSDGLAALPRVRYEVCHGGWRESAAWPPPDASGLEFFLAADSPPRLAEAAAPEEEALAWTHDPSDPVPSPGTNPFAALLDPPDLGPLADRDDVLRFTGPAVPADVDLVGTATLLLRLSASAGAAVHARLLDVDPGGGAFLIARGRLRFDAPPAGDEAVLDLRGVAYRLRAGHRLALDLTSSDFPEYVVEGPDGADPWTSLPGAPVTRTVTVGGARPSCLRIGRWEAGDLRSDP</sequence>
<keyword evidence="4" id="KW-1185">Reference proteome</keyword>
<dbReference type="RefSeq" id="WP_131761075.1">
    <property type="nucleotide sequence ID" value="NZ_CAACUY010000145.1"/>
</dbReference>
<feature type="domain" description="Xaa-Pro dipeptidyl-peptidase C-terminal" evidence="2">
    <location>
        <begin position="313"/>
        <end position="541"/>
    </location>
</feature>
<dbReference type="InterPro" id="IPR013736">
    <property type="entry name" value="Xaa-Pro_dipept_C"/>
</dbReference>
<dbReference type="PANTHER" id="PTHR43056">
    <property type="entry name" value="PEPTIDASE S9 PROLYL OLIGOPEPTIDASE"/>
    <property type="match status" value="1"/>
</dbReference>
<reference evidence="4" key="1">
    <citation type="journal article" date="2019" name="Int. J. Syst. Evol. Microbiol.">
        <title>The Global Catalogue of Microorganisms (GCM) 10K type strain sequencing project: providing services to taxonomists for standard genome sequencing and annotation.</title>
        <authorList>
            <consortium name="The Broad Institute Genomics Platform"/>
            <consortium name="The Broad Institute Genome Sequencing Center for Infectious Disease"/>
            <person name="Wu L."/>
            <person name="Ma J."/>
        </authorList>
    </citation>
    <scope>NUCLEOTIDE SEQUENCE [LARGE SCALE GENOMIC DNA]</scope>
    <source>
        <strain evidence="4">JCM 9371</strain>
    </source>
</reference>
<dbReference type="Pfam" id="PF08530">
    <property type="entry name" value="PepX_C"/>
    <property type="match status" value="1"/>
</dbReference>
<evidence type="ECO:0000313" key="4">
    <source>
        <dbReference type="Proteomes" id="UP001597063"/>
    </source>
</evidence>
<dbReference type="InterPro" id="IPR008979">
    <property type="entry name" value="Galactose-bd-like_sf"/>
</dbReference>
<dbReference type="EMBL" id="JBHTGP010000012">
    <property type="protein sequence ID" value="MFD0687252.1"/>
    <property type="molecule type" value="Genomic_DNA"/>
</dbReference>
<dbReference type="InterPro" id="IPR005674">
    <property type="entry name" value="CocE/Ser_esterase"/>
</dbReference>
<dbReference type="Proteomes" id="UP001597063">
    <property type="component" value="Unassembled WGS sequence"/>
</dbReference>
<protein>
    <submittedName>
        <fullName evidence="3">CocE/NonD family hydrolase</fullName>
    </submittedName>
</protein>
<name>A0ABW2XN72_9ACTN</name>
<dbReference type="Gene3D" id="2.60.120.260">
    <property type="entry name" value="Galactose-binding domain-like"/>
    <property type="match status" value="1"/>
</dbReference>